<evidence type="ECO:0000256" key="2">
    <source>
        <dbReference type="ARBA" id="ARBA00022723"/>
    </source>
</evidence>
<dbReference type="CDD" id="cd08283">
    <property type="entry name" value="FDH_like_1"/>
    <property type="match status" value="1"/>
</dbReference>
<keyword evidence="4" id="KW-0560">Oxidoreductase</keyword>
<evidence type="ECO:0000313" key="8">
    <source>
        <dbReference type="EMBL" id="GHH40781.1"/>
    </source>
</evidence>
<keyword evidence="2 5" id="KW-0479">Metal-binding</keyword>
<reference evidence="9" key="1">
    <citation type="journal article" date="2019" name="Int. J. Syst. Evol. Microbiol.">
        <title>The Global Catalogue of Microorganisms (GCM) 10K type strain sequencing project: providing services to taxonomists for standard genome sequencing and annotation.</title>
        <authorList>
            <consortium name="The Broad Institute Genomics Platform"/>
            <consortium name="The Broad Institute Genome Sequencing Center for Infectious Disease"/>
            <person name="Wu L."/>
            <person name="Ma J."/>
        </authorList>
    </citation>
    <scope>NUCLEOTIDE SEQUENCE [LARGE SCALE GENOMIC DNA]</scope>
    <source>
        <strain evidence="9">CGMCC 4.7367</strain>
    </source>
</reference>
<organism evidence="8 9">
    <name type="scientific">Lentzea cavernae</name>
    <dbReference type="NCBI Taxonomy" id="2020703"/>
    <lineage>
        <taxon>Bacteria</taxon>
        <taxon>Bacillati</taxon>
        <taxon>Actinomycetota</taxon>
        <taxon>Actinomycetes</taxon>
        <taxon>Pseudonocardiales</taxon>
        <taxon>Pseudonocardiaceae</taxon>
        <taxon>Lentzea</taxon>
    </lineage>
</organism>
<evidence type="ECO:0000256" key="4">
    <source>
        <dbReference type="ARBA" id="ARBA00023002"/>
    </source>
</evidence>
<sequence length="396" mass="42427">MKAVTWHGKRDVRVDTVPDPKIEAPTDAVIRVTSTGVCGSDLHLYEVLGPFMTEGDVLGHEPMGIVEEVGAEVTDLKPGDRVVVPFNISCGHCYMCDRGLQSQCETTQVTEQGKGAALFGYTRLYGQVPGGQAEYLRVPQAQYGPIKVPDGPPDDRFVYLSDVLPTAWQAVEYAEIPAGGTVVVFGLGPIGQMCARVALHKGAGQVIGIDLVQERLARAEARGVTVLDTRDHDNIGDAVRALTAGRGADSVIDAVGMEAHGAPAARFTQNLVALLPQAAGALITEKAGIDRLSVLYAAIDAVRRGGTISLSGVYGGMVDPIPMMELFDKQVRLHMGQANVRRWIDEIVPLLTGSEDPLGVDDFATHRLPLAEAPRAYEMFQKKQNGAQKILLQPSV</sequence>
<dbReference type="Pfam" id="PF08240">
    <property type="entry name" value="ADH_N"/>
    <property type="match status" value="1"/>
</dbReference>
<dbReference type="EMBL" id="BNAR01000004">
    <property type="protein sequence ID" value="GHH40781.1"/>
    <property type="molecule type" value="Genomic_DNA"/>
</dbReference>
<comment type="caution">
    <text evidence="8">The sequence shown here is derived from an EMBL/GenBank/DDBJ whole genome shotgun (WGS) entry which is preliminary data.</text>
</comment>
<dbReference type="Pfam" id="PF00107">
    <property type="entry name" value="ADH_zinc_N"/>
    <property type="match status" value="1"/>
</dbReference>
<evidence type="ECO:0000259" key="6">
    <source>
        <dbReference type="Pfam" id="PF00107"/>
    </source>
</evidence>
<keyword evidence="9" id="KW-1185">Reference proteome</keyword>
<dbReference type="PANTHER" id="PTHR42813">
    <property type="entry name" value="ZINC-TYPE ALCOHOL DEHYDROGENASE-LIKE"/>
    <property type="match status" value="1"/>
</dbReference>
<dbReference type="SUPFAM" id="SSF50129">
    <property type="entry name" value="GroES-like"/>
    <property type="match status" value="1"/>
</dbReference>
<dbReference type="InterPro" id="IPR013154">
    <property type="entry name" value="ADH-like_N"/>
</dbReference>
<dbReference type="PANTHER" id="PTHR42813:SF2">
    <property type="entry name" value="DEHYDROGENASE, ZINC-CONTAINING, PUTATIVE (AFU_ORTHOLOGUE AFUA_2G02810)-RELATED"/>
    <property type="match status" value="1"/>
</dbReference>
<evidence type="ECO:0000313" key="9">
    <source>
        <dbReference type="Proteomes" id="UP000605568"/>
    </source>
</evidence>
<accession>A0ABQ3MDL1</accession>
<evidence type="ECO:0000259" key="7">
    <source>
        <dbReference type="Pfam" id="PF08240"/>
    </source>
</evidence>
<gene>
    <name evidence="8" type="ORF">GCM10017774_34770</name>
</gene>
<comment type="similarity">
    <text evidence="5">Belongs to the zinc-containing alcohol dehydrogenase family.</text>
</comment>
<name>A0ABQ3MDL1_9PSEU</name>
<keyword evidence="3 5" id="KW-0862">Zinc</keyword>
<feature type="domain" description="Alcohol dehydrogenase-like C-terminal" evidence="6">
    <location>
        <begin position="189"/>
        <end position="258"/>
    </location>
</feature>
<dbReference type="Proteomes" id="UP000605568">
    <property type="component" value="Unassembled WGS sequence"/>
</dbReference>
<evidence type="ECO:0000256" key="1">
    <source>
        <dbReference type="ARBA" id="ARBA00001947"/>
    </source>
</evidence>
<dbReference type="Gene3D" id="3.90.180.10">
    <property type="entry name" value="Medium-chain alcohol dehydrogenases, catalytic domain"/>
    <property type="match status" value="1"/>
</dbReference>
<comment type="cofactor">
    <cofactor evidence="1 5">
        <name>Zn(2+)</name>
        <dbReference type="ChEBI" id="CHEBI:29105"/>
    </cofactor>
</comment>
<evidence type="ECO:0000256" key="5">
    <source>
        <dbReference type="RuleBase" id="RU361277"/>
    </source>
</evidence>
<dbReference type="PROSITE" id="PS00059">
    <property type="entry name" value="ADH_ZINC"/>
    <property type="match status" value="1"/>
</dbReference>
<proteinExistence type="inferred from homology"/>
<dbReference type="InterPro" id="IPR011032">
    <property type="entry name" value="GroES-like_sf"/>
</dbReference>
<dbReference type="InterPro" id="IPR002328">
    <property type="entry name" value="ADH_Zn_CS"/>
</dbReference>
<evidence type="ECO:0000256" key="3">
    <source>
        <dbReference type="ARBA" id="ARBA00022833"/>
    </source>
</evidence>
<dbReference type="Gene3D" id="3.40.50.720">
    <property type="entry name" value="NAD(P)-binding Rossmann-like Domain"/>
    <property type="match status" value="1"/>
</dbReference>
<dbReference type="InterPro" id="IPR013149">
    <property type="entry name" value="ADH-like_C"/>
</dbReference>
<feature type="domain" description="Alcohol dehydrogenase-like N-terminal" evidence="7">
    <location>
        <begin position="25"/>
        <end position="146"/>
    </location>
</feature>
<dbReference type="SUPFAM" id="SSF51735">
    <property type="entry name" value="NAD(P)-binding Rossmann-fold domains"/>
    <property type="match status" value="1"/>
</dbReference>
<dbReference type="RefSeq" id="WP_191298944.1">
    <property type="nucleotide sequence ID" value="NZ_BNAR01000004.1"/>
</dbReference>
<dbReference type="InterPro" id="IPR036291">
    <property type="entry name" value="NAD(P)-bd_dom_sf"/>
</dbReference>
<protein>
    <submittedName>
        <fullName evidence="8">Glutathione-dependent formaldehyde dehydrogenase</fullName>
    </submittedName>
</protein>